<feature type="transmembrane region" description="Helical" evidence="1">
    <location>
        <begin position="42"/>
        <end position="63"/>
    </location>
</feature>
<evidence type="ECO:0000313" key="3">
    <source>
        <dbReference type="Proteomes" id="UP000604117"/>
    </source>
</evidence>
<keyword evidence="3" id="KW-1185">Reference proteome</keyword>
<name>A0ABQ4CZJ3_9ACTN</name>
<evidence type="ECO:0000256" key="1">
    <source>
        <dbReference type="SAM" id="Phobius"/>
    </source>
</evidence>
<accession>A0ABQ4CZJ3</accession>
<reference evidence="2 3" key="1">
    <citation type="submission" date="2021-01" db="EMBL/GenBank/DDBJ databases">
        <title>Whole genome shotgun sequence of Asanoa siamensis NBRC 107932.</title>
        <authorList>
            <person name="Komaki H."/>
            <person name="Tamura T."/>
        </authorList>
    </citation>
    <scope>NUCLEOTIDE SEQUENCE [LARGE SCALE GENOMIC DNA]</scope>
    <source>
        <strain evidence="2 3">NBRC 107932</strain>
    </source>
</reference>
<evidence type="ECO:0000313" key="2">
    <source>
        <dbReference type="EMBL" id="GIF76418.1"/>
    </source>
</evidence>
<feature type="transmembrane region" description="Helical" evidence="1">
    <location>
        <begin position="160"/>
        <end position="181"/>
    </location>
</feature>
<feature type="transmembrane region" description="Helical" evidence="1">
    <location>
        <begin position="75"/>
        <end position="100"/>
    </location>
</feature>
<dbReference type="EMBL" id="BONE01000061">
    <property type="protein sequence ID" value="GIF76418.1"/>
    <property type="molecule type" value="Genomic_DNA"/>
</dbReference>
<comment type="caution">
    <text evidence="2">The sequence shown here is derived from an EMBL/GenBank/DDBJ whole genome shotgun (WGS) entry which is preliminary data.</text>
</comment>
<feature type="transmembrane region" description="Helical" evidence="1">
    <location>
        <begin position="245"/>
        <end position="269"/>
    </location>
</feature>
<proteinExistence type="predicted"/>
<feature type="transmembrane region" description="Helical" evidence="1">
    <location>
        <begin position="112"/>
        <end position="130"/>
    </location>
</feature>
<evidence type="ECO:0008006" key="4">
    <source>
        <dbReference type="Google" id="ProtNLM"/>
    </source>
</evidence>
<protein>
    <recommendedName>
        <fullName evidence="4">DUF3995 domain-containing protein</fullName>
    </recommendedName>
</protein>
<keyword evidence="1" id="KW-0812">Transmembrane</keyword>
<keyword evidence="1" id="KW-1133">Transmembrane helix</keyword>
<sequence length="331" mass="34456">MRNARLAVVASVWQVVYGVVHVWWAVDAPQGLARESYFPGGWLPVGIAVVAFAGCGSVAVGAARGLRPAGRYAVAGLNALAGIALCAYSFLFPVMLASILFEDVTADTVTRLLASGSGAVGGVLCLALAARERRAAARACASCGRVHGRSPEHRDERSPAWAYAGAYLAVAGYLARMAVWLDAAIADTWPSAASRANGISVPAMVVFLGLMGLAGTLLPLALAHHWGRVWPAWLGPLAGRPVPRWLVLGPGLFMGGSLAAYFGVAGMSAWARGDIDGPFLTLLLELGGYTLWGIGLLVASASYFTLTKPPCPQHAVGGNGHQRRNSSRSLA</sequence>
<feature type="transmembrane region" description="Helical" evidence="1">
    <location>
        <begin position="289"/>
        <end position="306"/>
    </location>
</feature>
<organism evidence="2 3">
    <name type="scientific">Asanoa siamensis</name>
    <dbReference type="NCBI Taxonomy" id="926357"/>
    <lineage>
        <taxon>Bacteria</taxon>
        <taxon>Bacillati</taxon>
        <taxon>Actinomycetota</taxon>
        <taxon>Actinomycetes</taxon>
        <taxon>Micromonosporales</taxon>
        <taxon>Micromonosporaceae</taxon>
        <taxon>Asanoa</taxon>
    </lineage>
</organism>
<dbReference type="Proteomes" id="UP000604117">
    <property type="component" value="Unassembled WGS sequence"/>
</dbReference>
<gene>
    <name evidence="2" type="ORF">Asi02nite_59360</name>
</gene>
<keyword evidence="1" id="KW-0472">Membrane</keyword>
<feature type="transmembrane region" description="Helical" evidence="1">
    <location>
        <begin position="201"/>
        <end position="224"/>
    </location>
</feature>
<dbReference type="RefSeq" id="WP_203717293.1">
    <property type="nucleotide sequence ID" value="NZ_BONE01000061.1"/>
</dbReference>